<reference evidence="2 3" key="1">
    <citation type="submission" date="2018-10" db="EMBL/GenBank/DDBJ databases">
        <title>Sequencing the genomes of 1000 actinobacteria strains.</title>
        <authorList>
            <person name="Klenk H.-P."/>
        </authorList>
    </citation>
    <scope>NUCLEOTIDE SEQUENCE [LARGE SCALE GENOMIC DNA]</scope>
    <source>
        <strain evidence="2 3">DSM 44267</strain>
    </source>
</reference>
<dbReference type="Proteomes" id="UP000278440">
    <property type="component" value="Unassembled WGS sequence"/>
</dbReference>
<dbReference type="InterPro" id="IPR010359">
    <property type="entry name" value="IrrE_HExxH"/>
</dbReference>
<evidence type="ECO:0000313" key="3">
    <source>
        <dbReference type="Proteomes" id="UP000278440"/>
    </source>
</evidence>
<sequence>MYADDWTLDLGLQVADEPPPLTTAQGAKRSVSGMVDECIESGAATSLDDLIRQVSNFRQYRLFNALLAVLQLPNPRLLLPAHEWASRWRRTIRPEQRPLVLLLPNGPVMFLYDVSQTEGNTDSRSLPAALQNPYAMKHVRDADYALSWLSKNAKHDGVRITEGRRGQSSAGHIKRSLSGQKMRVDSRDGQVVAEMVTVRFECMLNQSYSETERLATLAHELGHLYCGHLGSGADDWWPTRTELSHEQDEFEAETAAQLAFRRIAPAAKLPDHLDQYNIDENRIDADWGAITRAADRIIAMSQGSSPKRR</sequence>
<dbReference type="Pfam" id="PF06114">
    <property type="entry name" value="Peptidase_M78"/>
    <property type="match status" value="1"/>
</dbReference>
<dbReference type="AlphaFoldDB" id="A0A495XVR8"/>
<dbReference type="RefSeq" id="WP_121033037.1">
    <property type="nucleotide sequence ID" value="NZ_RBXT01000001.1"/>
</dbReference>
<comment type="caution">
    <text evidence="2">The sequence shown here is derived from an EMBL/GenBank/DDBJ whole genome shotgun (WGS) entry which is preliminary data.</text>
</comment>
<protein>
    <submittedName>
        <fullName evidence="2">Uncharacterized protein DUF955</fullName>
    </submittedName>
</protein>
<accession>A0A495XVR8</accession>
<evidence type="ECO:0000259" key="1">
    <source>
        <dbReference type="Pfam" id="PF06114"/>
    </source>
</evidence>
<keyword evidence="3" id="KW-1185">Reference proteome</keyword>
<name>A0A495XVR8_9MICO</name>
<dbReference type="OrthoDB" id="7605626at2"/>
<evidence type="ECO:0000313" key="2">
    <source>
        <dbReference type="EMBL" id="RKT78671.1"/>
    </source>
</evidence>
<gene>
    <name evidence="2" type="ORF">DFJ68_2120</name>
</gene>
<proteinExistence type="predicted"/>
<feature type="domain" description="IrrE N-terminal-like" evidence="1">
    <location>
        <begin position="203"/>
        <end position="295"/>
    </location>
</feature>
<dbReference type="EMBL" id="RBXT01000001">
    <property type="protein sequence ID" value="RKT78671.1"/>
    <property type="molecule type" value="Genomic_DNA"/>
</dbReference>
<organism evidence="2 3">
    <name type="scientific">Terracoccus luteus</name>
    <dbReference type="NCBI Taxonomy" id="53356"/>
    <lineage>
        <taxon>Bacteria</taxon>
        <taxon>Bacillati</taxon>
        <taxon>Actinomycetota</taxon>
        <taxon>Actinomycetes</taxon>
        <taxon>Micrococcales</taxon>
        <taxon>Intrasporangiaceae</taxon>
        <taxon>Terracoccus</taxon>
    </lineage>
</organism>